<feature type="region of interest" description="Disordered" evidence="4">
    <location>
        <begin position="160"/>
        <end position="194"/>
    </location>
</feature>
<dbReference type="AlphaFoldDB" id="A0A317SFQ9"/>
<evidence type="ECO:0000256" key="2">
    <source>
        <dbReference type="ARBA" id="ARBA00023043"/>
    </source>
</evidence>
<keyword evidence="6" id="KW-1185">Reference proteome</keyword>
<proteinExistence type="predicted"/>
<name>A0A317SFQ9_9PEZI</name>
<organism evidence="5 6">
    <name type="scientific">Tuber magnatum</name>
    <name type="common">white Piedmont truffle</name>
    <dbReference type="NCBI Taxonomy" id="42249"/>
    <lineage>
        <taxon>Eukaryota</taxon>
        <taxon>Fungi</taxon>
        <taxon>Dikarya</taxon>
        <taxon>Ascomycota</taxon>
        <taxon>Pezizomycotina</taxon>
        <taxon>Pezizomycetes</taxon>
        <taxon>Pezizales</taxon>
        <taxon>Tuberaceae</taxon>
        <taxon>Tuber</taxon>
    </lineage>
</organism>
<evidence type="ECO:0000313" key="6">
    <source>
        <dbReference type="Proteomes" id="UP000246991"/>
    </source>
</evidence>
<keyword evidence="2 3" id="KW-0040">ANK repeat</keyword>
<evidence type="ECO:0000256" key="4">
    <source>
        <dbReference type="SAM" id="MobiDB-lite"/>
    </source>
</evidence>
<feature type="repeat" description="ANK" evidence="3">
    <location>
        <begin position="1"/>
        <end position="27"/>
    </location>
</feature>
<protein>
    <submittedName>
        <fullName evidence="5">Ankyrin</fullName>
    </submittedName>
</protein>
<accession>A0A317SFQ9</accession>
<evidence type="ECO:0000256" key="3">
    <source>
        <dbReference type="PROSITE-ProRule" id="PRU00023"/>
    </source>
</evidence>
<dbReference type="OrthoDB" id="4772757at2759"/>
<dbReference type="PANTHER" id="PTHR24198">
    <property type="entry name" value="ANKYRIN REPEAT AND PROTEIN KINASE DOMAIN-CONTAINING PROTEIN"/>
    <property type="match status" value="1"/>
</dbReference>
<dbReference type="SMART" id="SM00248">
    <property type="entry name" value="ANK"/>
    <property type="match status" value="3"/>
</dbReference>
<comment type="caution">
    <text evidence="5">The sequence shown here is derived from an EMBL/GenBank/DDBJ whole genome shotgun (WGS) entry which is preliminary data.</text>
</comment>
<dbReference type="InterPro" id="IPR036770">
    <property type="entry name" value="Ankyrin_rpt-contain_sf"/>
</dbReference>
<feature type="repeat" description="ANK" evidence="3">
    <location>
        <begin position="25"/>
        <end position="57"/>
    </location>
</feature>
<dbReference type="PROSITE" id="PS50297">
    <property type="entry name" value="ANK_REP_REGION"/>
    <property type="match status" value="2"/>
</dbReference>
<feature type="repeat" description="ANK" evidence="3">
    <location>
        <begin position="91"/>
        <end position="123"/>
    </location>
</feature>
<dbReference type="Pfam" id="PF12796">
    <property type="entry name" value="Ank_2"/>
    <property type="match status" value="1"/>
</dbReference>
<keyword evidence="1" id="KW-0677">Repeat</keyword>
<dbReference type="EMBL" id="PYWC01000125">
    <property type="protein sequence ID" value="PWW71991.1"/>
    <property type="molecule type" value="Genomic_DNA"/>
</dbReference>
<dbReference type="Proteomes" id="UP000246991">
    <property type="component" value="Unassembled WGS sequence"/>
</dbReference>
<dbReference type="STRING" id="42249.A0A317SFQ9"/>
<dbReference type="SUPFAM" id="SSF48403">
    <property type="entry name" value="Ankyrin repeat"/>
    <property type="match status" value="1"/>
</dbReference>
<sequence>MRAVEQGHVEVIKLLLSKEADVNAHSGWALEKAARWRHKKVVKILLENGADVDKKSLQWALEESARGGSEKSVEMLLGAWSNARAWNGLKGNLAPLYSAALDGHEKMVMMLLDAGAEAYGLDLFDIVKDGKGTVGGGSRCERGRGRYVAQCCTCEPERYGRDASATGGQSSPLSGADLPGNKGAKVFGGADLDR</sequence>
<dbReference type="InterPro" id="IPR002110">
    <property type="entry name" value="Ankyrin_rpt"/>
</dbReference>
<evidence type="ECO:0000313" key="5">
    <source>
        <dbReference type="EMBL" id="PWW71991.1"/>
    </source>
</evidence>
<reference evidence="5 6" key="1">
    <citation type="submission" date="2018-03" db="EMBL/GenBank/DDBJ databases">
        <title>Genomes of Pezizomycetes fungi and the evolution of truffles.</title>
        <authorList>
            <person name="Murat C."/>
            <person name="Payen T."/>
            <person name="Noel B."/>
            <person name="Kuo A."/>
            <person name="Martin F.M."/>
        </authorList>
    </citation>
    <scope>NUCLEOTIDE SEQUENCE [LARGE SCALE GENOMIC DNA]</scope>
    <source>
        <strain evidence="5">091103-1</strain>
    </source>
</reference>
<dbReference type="PANTHER" id="PTHR24198:SF165">
    <property type="entry name" value="ANKYRIN REPEAT-CONTAINING PROTEIN-RELATED"/>
    <property type="match status" value="1"/>
</dbReference>
<dbReference type="Gene3D" id="1.25.40.20">
    <property type="entry name" value="Ankyrin repeat-containing domain"/>
    <property type="match status" value="1"/>
</dbReference>
<dbReference type="PROSITE" id="PS50088">
    <property type="entry name" value="ANK_REPEAT"/>
    <property type="match status" value="3"/>
</dbReference>
<evidence type="ECO:0000256" key="1">
    <source>
        <dbReference type="ARBA" id="ARBA00022737"/>
    </source>
</evidence>
<gene>
    <name evidence="5" type="ORF">C7212DRAFT_287057</name>
</gene>